<dbReference type="AlphaFoldDB" id="A0A6J4JU59"/>
<evidence type="ECO:0000313" key="2">
    <source>
        <dbReference type="EMBL" id="CAA9287370.1"/>
    </source>
</evidence>
<proteinExistence type="predicted"/>
<accession>A0A6J4JU59</accession>
<sequence>MSNRHGVRFPAGRRGTILHGSRAGGTGDRGLDATDAALHAAQQNRNPTSRL</sequence>
<organism evidence="2">
    <name type="scientific">uncultured Acetobacteraceae bacterium</name>
    <dbReference type="NCBI Taxonomy" id="169975"/>
    <lineage>
        <taxon>Bacteria</taxon>
        <taxon>Pseudomonadati</taxon>
        <taxon>Pseudomonadota</taxon>
        <taxon>Alphaproteobacteria</taxon>
        <taxon>Acetobacterales</taxon>
        <taxon>Acetobacteraceae</taxon>
        <taxon>environmental samples</taxon>
    </lineage>
</organism>
<feature type="compositionally biased region" description="Polar residues" evidence="1">
    <location>
        <begin position="41"/>
        <end position="51"/>
    </location>
</feature>
<protein>
    <submittedName>
        <fullName evidence="2">Uncharacterized protein</fullName>
    </submittedName>
</protein>
<reference evidence="2" key="1">
    <citation type="submission" date="2020-02" db="EMBL/GenBank/DDBJ databases">
        <authorList>
            <person name="Meier V. D."/>
        </authorList>
    </citation>
    <scope>NUCLEOTIDE SEQUENCE</scope>
    <source>
        <strain evidence="2">AVDCRST_MAG08</strain>
    </source>
</reference>
<evidence type="ECO:0000256" key="1">
    <source>
        <dbReference type="SAM" id="MobiDB-lite"/>
    </source>
</evidence>
<feature type="region of interest" description="Disordered" evidence="1">
    <location>
        <begin position="1"/>
        <end position="51"/>
    </location>
</feature>
<dbReference type="EMBL" id="CADCTG010000348">
    <property type="protein sequence ID" value="CAA9287370.1"/>
    <property type="molecule type" value="Genomic_DNA"/>
</dbReference>
<gene>
    <name evidence="2" type="ORF">AVDCRST_MAG08-4326</name>
</gene>
<name>A0A6J4JU59_9PROT</name>